<dbReference type="Gene3D" id="3.50.50.60">
    <property type="entry name" value="FAD/NAD(P)-binding domain"/>
    <property type="match status" value="2"/>
</dbReference>
<dbReference type="EMBL" id="GIBP01001727">
    <property type="protein sequence ID" value="NDV30696.1"/>
    <property type="molecule type" value="Transcribed_RNA"/>
</dbReference>
<evidence type="ECO:0000259" key="6">
    <source>
        <dbReference type="Pfam" id="PF07992"/>
    </source>
</evidence>
<feature type="domain" description="Reductase C-terminal" evidence="7">
    <location>
        <begin position="348"/>
        <end position="424"/>
    </location>
</feature>
<dbReference type="PANTHER" id="PTHR43557">
    <property type="entry name" value="APOPTOSIS-INDUCING FACTOR 1"/>
    <property type="match status" value="1"/>
</dbReference>
<keyword evidence="4" id="KW-0274">FAD</keyword>
<keyword evidence="5" id="KW-0560">Oxidoreductase</keyword>
<dbReference type="SUPFAM" id="SSF51905">
    <property type="entry name" value="FAD/NAD(P)-binding domain"/>
    <property type="match status" value="2"/>
</dbReference>
<sequence length="449" mass="48701">METTAEKLKQVTVHRPLTARVESDSSVFAIVGAGPAGVAAVDALRTGGYTGRILLIERFNTLPYDRTKLSKAIDSQYQKILLKGEDYFKAAGVELILGVEVVSLDVDSKTIVLSNQQTVQYTKALIATGGDPQKLSFIPGHDANNIFTLRTVDDAQRIHSAVDGKDIVIVGSSFIGLEVAAAIVKRAKSVTVVGMETVPFERVLGTQVGTVLKQFHESQGIKFVLNAVAKEFQKSESNNVHTVLLKDDTKLSADIVIIGAGIIPATSFIKGAHIKMEKDRSIVVDKHLQVVGAEGTYAAGDIARYPFEFLNESLVRIEHFGVAMTQGALAAKNMLAKAPQASFTNIPFFWTAQYGKSIRYAGHALQYDQVILDTQGENIDPANPKFVAFYAHQQKIVAVCTMQRDPVAAQVAELMSAKVELLAGEVEEAIKVDKSANKLLEKKMKVTSK</sequence>
<dbReference type="PRINTS" id="PR00411">
    <property type="entry name" value="PNDRDTASEI"/>
</dbReference>
<dbReference type="InterPro" id="IPR036188">
    <property type="entry name" value="FAD/NAD-bd_sf"/>
</dbReference>
<reference evidence="8" key="1">
    <citation type="journal article" date="2020" name="J. Eukaryot. Microbiol.">
        <title>De novo Sequencing, Assembly and Annotation of the Transcriptome for the Free-Living Testate Amoeba Arcella intermedia.</title>
        <authorList>
            <person name="Ribeiro G.M."/>
            <person name="Porfirio-Sousa A.L."/>
            <person name="Maurer-Alcala X.X."/>
            <person name="Katz L.A."/>
            <person name="Lahr D.J.G."/>
        </authorList>
    </citation>
    <scope>NUCLEOTIDE SEQUENCE</scope>
</reference>
<comment type="similarity">
    <text evidence="2">Belongs to the FAD-dependent oxidoreductase family.</text>
</comment>
<dbReference type="PANTHER" id="PTHR43557:SF2">
    <property type="entry name" value="RIESKE DOMAIN-CONTAINING PROTEIN-RELATED"/>
    <property type="match status" value="1"/>
</dbReference>
<dbReference type="Gene3D" id="3.30.390.30">
    <property type="match status" value="1"/>
</dbReference>
<dbReference type="InterPro" id="IPR023753">
    <property type="entry name" value="FAD/NAD-binding_dom"/>
</dbReference>
<dbReference type="InterPro" id="IPR028202">
    <property type="entry name" value="Reductase_C"/>
</dbReference>
<evidence type="ECO:0000256" key="3">
    <source>
        <dbReference type="ARBA" id="ARBA00022630"/>
    </source>
</evidence>
<dbReference type="Pfam" id="PF14759">
    <property type="entry name" value="Reductase_C"/>
    <property type="match status" value="1"/>
</dbReference>
<dbReference type="GO" id="GO:0005737">
    <property type="term" value="C:cytoplasm"/>
    <property type="evidence" value="ECO:0007669"/>
    <property type="project" value="TreeGrafter"/>
</dbReference>
<evidence type="ECO:0000313" key="8">
    <source>
        <dbReference type="EMBL" id="NDV30696.1"/>
    </source>
</evidence>
<dbReference type="PRINTS" id="PR00368">
    <property type="entry name" value="FADPNR"/>
</dbReference>
<organism evidence="8">
    <name type="scientific">Arcella intermedia</name>
    <dbReference type="NCBI Taxonomy" id="1963864"/>
    <lineage>
        <taxon>Eukaryota</taxon>
        <taxon>Amoebozoa</taxon>
        <taxon>Tubulinea</taxon>
        <taxon>Elardia</taxon>
        <taxon>Arcellinida</taxon>
        <taxon>Sphaerothecina</taxon>
        <taxon>Arcellidae</taxon>
        <taxon>Arcella</taxon>
    </lineage>
</organism>
<evidence type="ECO:0000256" key="1">
    <source>
        <dbReference type="ARBA" id="ARBA00001974"/>
    </source>
</evidence>
<dbReference type="InterPro" id="IPR016156">
    <property type="entry name" value="FAD/NAD-linked_Rdtase_dimer_sf"/>
</dbReference>
<dbReference type="AlphaFoldDB" id="A0A6B2L151"/>
<dbReference type="Pfam" id="PF07992">
    <property type="entry name" value="Pyr_redox_2"/>
    <property type="match status" value="1"/>
</dbReference>
<comment type="cofactor">
    <cofactor evidence="1">
        <name>FAD</name>
        <dbReference type="ChEBI" id="CHEBI:57692"/>
    </cofactor>
</comment>
<evidence type="ECO:0000256" key="2">
    <source>
        <dbReference type="ARBA" id="ARBA00006442"/>
    </source>
</evidence>
<accession>A0A6B2L151</accession>
<evidence type="ECO:0008006" key="9">
    <source>
        <dbReference type="Google" id="ProtNLM"/>
    </source>
</evidence>
<protein>
    <recommendedName>
        <fullName evidence="9">FAD/NAD(P)-binding domain-containing protein</fullName>
    </recommendedName>
</protein>
<keyword evidence="3" id="KW-0285">Flavoprotein</keyword>
<dbReference type="InterPro" id="IPR050446">
    <property type="entry name" value="FAD-oxidoreductase/Apoptosis"/>
</dbReference>
<feature type="domain" description="FAD/NAD(P)-binding" evidence="6">
    <location>
        <begin position="29"/>
        <end position="327"/>
    </location>
</feature>
<evidence type="ECO:0000256" key="4">
    <source>
        <dbReference type="ARBA" id="ARBA00022827"/>
    </source>
</evidence>
<dbReference type="SUPFAM" id="SSF55424">
    <property type="entry name" value="FAD/NAD-linked reductases, dimerisation (C-terminal) domain"/>
    <property type="match status" value="1"/>
</dbReference>
<evidence type="ECO:0000259" key="7">
    <source>
        <dbReference type="Pfam" id="PF14759"/>
    </source>
</evidence>
<evidence type="ECO:0000256" key="5">
    <source>
        <dbReference type="ARBA" id="ARBA00023002"/>
    </source>
</evidence>
<dbReference type="GO" id="GO:0016651">
    <property type="term" value="F:oxidoreductase activity, acting on NAD(P)H"/>
    <property type="evidence" value="ECO:0007669"/>
    <property type="project" value="TreeGrafter"/>
</dbReference>
<proteinExistence type="inferred from homology"/>
<name>A0A6B2L151_9EUKA</name>